<dbReference type="AlphaFoldDB" id="A0A8R1TVG4"/>
<evidence type="ECO:0000313" key="3">
    <source>
        <dbReference type="Proteomes" id="UP000024404"/>
    </source>
</evidence>
<dbReference type="EnsemblMetazoa" id="OVOC6010.1">
    <property type="protein sequence ID" value="OVOC6010.1"/>
    <property type="gene ID" value="WBGene00242819"/>
</dbReference>
<keyword evidence="3" id="KW-1185">Reference proteome</keyword>
<reference evidence="3" key="1">
    <citation type="submission" date="2013-10" db="EMBL/GenBank/DDBJ databases">
        <title>Genome sequencing of Onchocerca volvulus.</title>
        <authorList>
            <person name="Cotton J."/>
            <person name="Tsai J."/>
            <person name="Stanley E."/>
            <person name="Tracey A."/>
            <person name="Holroyd N."/>
            <person name="Lustigman S."/>
            <person name="Berriman M."/>
        </authorList>
    </citation>
    <scope>NUCLEOTIDE SEQUENCE</scope>
</reference>
<dbReference type="EMBL" id="CMVM020000164">
    <property type="status" value="NOT_ANNOTATED_CDS"/>
    <property type="molecule type" value="Genomic_DNA"/>
</dbReference>
<feature type="region of interest" description="Disordered" evidence="1">
    <location>
        <begin position="1"/>
        <end position="23"/>
    </location>
</feature>
<reference evidence="2" key="2">
    <citation type="submission" date="2022-06" db="UniProtKB">
        <authorList>
            <consortium name="EnsemblMetazoa"/>
        </authorList>
    </citation>
    <scope>IDENTIFICATION</scope>
</reference>
<proteinExistence type="predicted"/>
<evidence type="ECO:0000256" key="1">
    <source>
        <dbReference type="SAM" id="MobiDB-lite"/>
    </source>
</evidence>
<protein>
    <submittedName>
        <fullName evidence="2">Uncharacterized protein</fullName>
    </submittedName>
</protein>
<name>A0A8R1TVG4_ONCVO</name>
<sequence>MRTMEKFSWTKTTETGEKKKKKKEKDQFAKNFKNIVTLFTDMNHNDVLIYLSIISTAAFKNWTLKLFMEEGSRNSDHW</sequence>
<organism evidence="2 3">
    <name type="scientific">Onchocerca volvulus</name>
    <dbReference type="NCBI Taxonomy" id="6282"/>
    <lineage>
        <taxon>Eukaryota</taxon>
        <taxon>Metazoa</taxon>
        <taxon>Ecdysozoa</taxon>
        <taxon>Nematoda</taxon>
        <taxon>Chromadorea</taxon>
        <taxon>Rhabditida</taxon>
        <taxon>Spirurina</taxon>
        <taxon>Spiruromorpha</taxon>
        <taxon>Filarioidea</taxon>
        <taxon>Onchocercidae</taxon>
        <taxon>Onchocerca</taxon>
    </lineage>
</organism>
<evidence type="ECO:0000313" key="2">
    <source>
        <dbReference type="EnsemblMetazoa" id="OVOC6010.1"/>
    </source>
</evidence>
<dbReference type="Proteomes" id="UP000024404">
    <property type="component" value="Unassembled WGS sequence"/>
</dbReference>
<accession>A0A8R1TVG4</accession>